<dbReference type="Gene3D" id="3.60.15.10">
    <property type="entry name" value="Ribonuclease Z/Hydroxyacylglutathione hydrolase-like"/>
    <property type="match status" value="1"/>
</dbReference>
<gene>
    <name evidence="3" type="ORF">SAMN05216267_10743</name>
</gene>
<protein>
    <submittedName>
        <fullName evidence="3">Glyoxylase, beta-lactamase superfamily II</fullName>
    </submittedName>
</protein>
<dbReference type="STRING" id="310780.SAMN05216267_10743"/>
<dbReference type="Pfam" id="PF00581">
    <property type="entry name" value="Rhodanese"/>
    <property type="match status" value="2"/>
</dbReference>
<dbReference type="InterPro" id="IPR036873">
    <property type="entry name" value="Rhodanese-like_dom_sf"/>
</dbReference>
<dbReference type="Proteomes" id="UP000181951">
    <property type="component" value="Unassembled WGS sequence"/>
</dbReference>
<feature type="domain" description="Rhodanese" evidence="2">
    <location>
        <begin position="261"/>
        <end position="348"/>
    </location>
</feature>
<organism evidence="3 4">
    <name type="scientific">Actinacidiphila rubida</name>
    <dbReference type="NCBI Taxonomy" id="310780"/>
    <lineage>
        <taxon>Bacteria</taxon>
        <taxon>Bacillati</taxon>
        <taxon>Actinomycetota</taxon>
        <taxon>Actinomycetes</taxon>
        <taxon>Kitasatosporales</taxon>
        <taxon>Streptomycetaceae</taxon>
        <taxon>Actinacidiphila</taxon>
    </lineage>
</organism>
<dbReference type="SMART" id="SM00450">
    <property type="entry name" value="RHOD"/>
    <property type="match status" value="2"/>
</dbReference>
<dbReference type="InterPro" id="IPR036866">
    <property type="entry name" value="RibonucZ/Hydroxyglut_hydro"/>
</dbReference>
<dbReference type="AlphaFoldDB" id="A0A1H8UHZ3"/>
<dbReference type="CDD" id="cd07724">
    <property type="entry name" value="POD-like_MBL-fold"/>
    <property type="match status" value="1"/>
</dbReference>
<dbReference type="InterPro" id="IPR001763">
    <property type="entry name" value="Rhodanese-like_dom"/>
</dbReference>
<dbReference type="SUPFAM" id="SSF56281">
    <property type="entry name" value="Metallo-hydrolase/oxidoreductase"/>
    <property type="match status" value="1"/>
</dbReference>
<name>A0A1H8UHZ3_9ACTN</name>
<dbReference type="Gene3D" id="3.40.250.10">
    <property type="entry name" value="Rhodanese-like domain"/>
    <property type="match status" value="2"/>
</dbReference>
<dbReference type="GO" id="GO:0050313">
    <property type="term" value="F:sulfur dioxygenase activity"/>
    <property type="evidence" value="ECO:0007669"/>
    <property type="project" value="InterPro"/>
</dbReference>
<dbReference type="SMART" id="SM00849">
    <property type="entry name" value="Lactamase_B"/>
    <property type="match status" value="1"/>
</dbReference>
<dbReference type="OrthoDB" id="3196337at2"/>
<proteinExistence type="predicted"/>
<keyword evidence="1" id="KW-0479">Metal-binding</keyword>
<accession>A0A1H8UHZ3</accession>
<dbReference type="SUPFAM" id="SSF52821">
    <property type="entry name" value="Rhodanese/Cell cycle control phosphatase"/>
    <property type="match status" value="2"/>
</dbReference>
<dbReference type="InterPro" id="IPR044528">
    <property type="entry name" value="POD-like_MBL-fold"/>
</dbReference>
<dbReference type="Pfam" id="PF00753">
    <property type="entry name" value="Lactamase_B"/>
    <property type="match status" value="1"/>
</dbReference>
<dbReference type="GO" id="GO:0070813">
    <property type="term" value="P:hydrogen sulfide metabolic process"/>
    <property type="evidence" value="ECO:0007669"/>
    <property type="project" value="TreeGrafter"/>
</dbReference>
<dbReference type="CDD" id="cd00158">
    <property type="entry name" value="RHOD"/>
    <property type="match status" value="1"/>
</dbReference>
<dbReference type="GO" id="GO:0046872">
    <property type="term" value="F:metal ion binding"/>
    <property type="evidence" value="ECO:0007669"/>
    <property type="project" value="UniProtKB-KW"/>
</dbReference>
<reference evidence="3 4" key="1">
    <citation type="submission" date="2016-10" db="EMBL/GenBank/DDBJ databases">
        <authorList>
            <person name="de Groot N.N."/>
        </authorList>
    </citation>
    <scope>NUCLEOTIDE SEQUENCE [LARGE SCALE GENOMIC DNA]</scope>
    <source>
        <strain evidence="3 4">CGMCC 4.2026</strain>
    </source>
</reference>
<evidence type="ECO:0000313" key="4">
    <source>
        <dbReference type="Proteomes" id="UP000181951"/>
    </source>
</evidence>
<sequence length="456" mass="48000">MFFADILETEGLGNRSYLAGGGQAAVVVDPPRDIDRVIAAAARRGVRIVAVAETHVHNDYVTGGLELARLTGARYLVPAGASVAYARVLVADGDRETIDEGLVLRAVATPGHTPHHTSYVLEEGSRAVAAFTGGSLLIGSVGRPDLVEPRLTEQLARAQHASAHLLATELADEVAVMPTHGFGSFCSAAQAESDHSTIGAEKTSNPALLKDVETFVKELLAGLDDVPAYYAHMGPANSAGPAPVDLTAPQRADAEEIARRLAAGEWVVDLRNRVAFSEGHVAGSFNFEVDGQLATYLAWMMPWGKPVVLLAETADDITRAQRELARVGIDRLAAGAVGSPAEWTGETPLASFPRATFADLAAARKRGAELVILDVRRDGERSPGWIEGSVHIPIHQIHQRMDEVPAGTVWVHCAGGMRAAIAASVLDSAGRDVVAVDDGYDAAADAGLTLVTPAQH</sequence>
<evidence type="ECO:0000259" key="2">
    <source>
        <dbReference type="PROSITE" id="PS50206"/>
    </source>
</evidence>
<dbReference type="RefSeq" id="WP_069463719.1">
    <property type="nucleotide sequence ID" value="NZ_FODD01000074.1"/>
</dbReference>
<dbReference type="PANTHER" id="PTHR43084">
    <property type="entry name" value="PERSULFIDE DIOXYGENASE ETHE1"/>
    <property type="match status" value="1"/>
</dbReference>
<dbReference type="InterPro" id="IPR001279">
    <property type="entry name" value="Metallo-B-lactamas"/>
</dbReference>
<dbReference type="InterPro" id="IPR051682">
    <property type="entry name" value="Mito_Persulfide_Diox"/>
</dbReference>
<evidence type="ECO:0000256" key="1">
    <source>
        <dbReference type="ARBA" id="ARBA00022723"/>
    </source>
</evidence>
<dbReference type="GO" id="GO:0006749">
    <property type="term" value="P:glutathione metabolic process"/>
    <property type="evidence" value="ECO:0007669"/>
    <property type="project" value="InterPro"/>
</dbReference>
<dbReference type="EMBL" id="FODD01000074">
    <property type="protein sequence ID" value="SEP02839.1"/>
    <property type="molecule type" value="Genomic_DNA"/>
</dbReference>
<dbReference type="PANTHER" id="PTHR43084:SF1">
    <property type="entry name" value="PERSULFIDE DIOXYGENASE ETHE1, MITOCHONDRIAL"/>
    <property type="match status" value="1"/>
</dbReference>
<evidence type="ECO:0000313" key="3">
    <source>
        <dbReference type="EMBL" id="SEP02839.1"/>
    </source>
</evidence>
<keyword evidence="4" id="KW-1185">Reference proteome</keyword>
<feature type="domain" description="Rhodanese" evidence="2">
    <location>
        <begin position="366"/>
        <end position="452"/>
    </location>
</feature>
<dbReference type="PROSITE" id="PS50206">
    <property type="entry name" value="RHODANESE_3"/>
    <property type="match status" value="2"/>
</dbReference>